<organism evidence="1 2">
    <name type="scientific">Cyclocybe aegerita</name>
    <name type="common">Black poplar mushroom</name>
    <name type="synonym">Agrocybe aegerita</name>
    <dbReference type="NCBI Taxonomy" id="1973307"/>
    <lineage>
        <taxon>Eukaryota</taxon>
        <taxon>Fungi</taxon>
        <taxon>Dikarya</taxon>
        <taxon>Basidiomycota</taxon>
        <taxon>Agaricomycotina</taxon>
        <taxon>Agaricomycetes</taxon>
        <taxon>Agaricomycetidae</taxon>
        <taxon>Agaricales</taxon>
        <taxon>Agaricineae</taxon>
        <taxon>Bolbitiaceae</taxon>
        <taxon>Cyclocybe</taxon>
    </lineage>
</organism>
<dbReference type="OrthoDB" id="10346213at2759"/>
<reference evidence="1 2" key="1">
    <citation type="submission" date="2020-01" db="EMBL/GenBank/DDBJ databases">
        <authorList>
            <person name="Gupta K D."/>
        </authorList>
    </citation>
    <scope>NUCLEOTIDE SEQUENCE [LARGE SCALE GENOMIC DNA]</scope>
</reference>
<proteinExistence type="predicted"/>
<dbReference type="Proteomes" id="UP000467700">
    <property type="component" value="Unassembled WGS sequence"/>
</dbReference>
<name>A0A8S0WXX7_CYCAE</name>
<gene>
    <name evidence="1" type="ORF">AAE3_LOCUS3717</name>
</gene>
<evidence type="ECO:0000313" key="1">
    <source>
        <dbReference type="EMBL" id="CAA7261598.1"/>
    </source>
</evidence>
<accession>A0A8S0WXX7</accession>
<keyword evidence="2" id="KW-1185">Reference proteome</keyword>
<comment type="caution">
    <text evidence="1">The sequence shown here is derived from an EMBL/GenBank/DDBJ whole genome shotgun (WGS) entry which is preliminary data.</text>
</comment>
<sequence>MSGDTSGERELEFGQCLKLFLSESIAPTTDKLDLGLHWDMLKLEPTRKELRGIPTVNDYTIVGSYGRKKFRRVPDNIFVFVLSHLTSLSLTGNDVFVVLPYLHPRYLDHLTITVKDTDRLTRREEDYVTFARFLGLYYFPPIVNSGSPLSTLQTLKIYDTVISDAQWPAFL</sequence>
<dbReference type="EMBL" id="CACVBS010000033">
    <property type="protein sequence ID" value="CAA7261598.1"/>
    <property type="molecule type" value="Genomic_DNA"/>
</dbReference>
<evidence type="ECO:0000313" key="2">
    <source>
        <dbReference type="Proteomes" id="UP000467700"/>
    </source>
</evidence>
<protein>
    <submittedName>
        <fullName evidence="1">Uncharacterized protein</fullName>
    </submittedName>
</protein>
<dbReference type="AlphaFoldDB" id="A0A8S0WXX7"/>